<proteinExistence type="predicted"/>
<comment type="caution">
    <text evidence="1">The sequence shown here is derived from an EMBL/GenBank/DDBJ whole genome shotgun (WGS) entry which is preliminary data.</text>
</comment>
<gene>
    <name evidence="1" type="primary">RvY_10741-1</name>
    <name evidence="1" type="synonym">RvY_10741.1</name>
    <name evidence="1" type="ORF">RvY_10741</name>
</gene>
<dbReference type="AlphaFoldDB" id="A0A1D1VDR6"/>
<keyword evidence="2" id="KW-1185">Reference proteome</keyword>
<evidence type="ECO:0000313" key="2">
    <source>
        <dbReference type="Proteomes" id="UP000186922"/>
    </source>
</evidence>
<reference evidence="1 2" key="1">
    <citation type="journal article" date="2016" name="Nat. Commun.">
        <title>Extremotolerant tardigrade genome and improved radiotolerance of human cultured cells by tardigrade-unique protein.</title>
        <authorList>
            <person name="Hashimoto T."/>
            <person name="Horikawa D.D."/>
            <person name="Saito Y."/>
            <person name="Kuwahara H."/>
            <person name="Kozuka-Hata H."/>
            <person name="Shin-I T."/>
            <person name="Minakuchi Y."/>
            <person name="Ohishi K."/>
            <person name="Motoyama A."/>
            <person name="Aizu T."/>
            <person name="Enomoto A."/>
            <person name="Kondo K."/>
            <person name="Tanaka S."/>
            <person name="Hara Y."/>
            <person name="Koshikawa S."/>
            <person name="Sagara H."/>
            <person name="Miura T."/>
            <person name="Yokobori S."/>
            <person name="Miyagawa K."/>
            <person name="Suzuki Y."/>
            <person name="Kubo T."/>
            <person name="Oyama M."/>
            <person name="Kohara Y."/>
            <person name="Fujiyama A."/>
            <person name="Arakawa K."/>
            <person name="Katayama T."/>
            <person name="Toyoda A."/>
            <person name="Kunieda T."/>
        </authorList>
    </citation>
    <scope>NUCLEOTIDE SEQUENCE [LARGE SCALE GENOMIC DNA]</scope>
    <source>
        <strain evidence="1 2">YOKOZUNA-1</strain>
    </source>
</reference>
<organism evidence="1 2">
    <name type="scientific">Ramazzottius varieornatus</name>
    <name type="common">Water bear</name>
    <name type="synonym">Tardigrade</name>
    <dbReference type="NCBI Taxonomy" id="947166"/>
    <lineage>
        <taxon>Eukaryota</taxon>
        <taxon>Metazoa</taxon>
        <taxon>Ecdysozoa</taxon>
        <taxon>Tardigrada</taxon>
        <taxon>Eutardigrada</taxon>
        <taxon>Parachela</taxon>
        <taxon>Hypsibioidea</taxon>
        <taxon>Ramazzottiidae</taxon>
        <taxon>Ramazzottius</taxon>
    </lineage>
</organism>
<accession>A0A1D1VDR6</accession>
<evidence type="ECO:0000313" key="1">
    <source>
        <dbReference type="EMBL" id="GAU99791.1"/>
    </source>
</evidence>
<protein>
    <submittedName>
        <fullName evidence="1">Uncharacterized protein</fullName>
    </submittedName>
</protein>
<sequence>MSQSSIWREAGCRATDSSRLLLSLLYGSHHTLLVVLFRFDGYPVIFTEGRIFAMKTSFAMDHLATLAGFGRDTTMDVPRPYFLKQELLPATTLHKITDGVDLLIYRFLRETGRSGKISFRFSKFENANCHSVNQMCGTP</sequence>
<dbReference type="EMBL" id="BDGG01000005">
    <property type="protein sequence ID" value="GAU99791.1"/>
    <property type="molecule type" value="Genomic_DNA"/>
</dbReference>
<dbReference type="Proteomes" id="UP000186922">
    <property type="component" value="Unassembled WGS sequence"/>
</dbReference>
<name>A0A1D1VDR6_RAMVA</name>